<comment type="caution">
    <text evidence="11">The sequence shown here is derived from an EMBL/GenBank/DDBJ whole genome shotgun (WGS) entry which is preliminary data.</text>
</comment>
<dbReference type="FunFam" id="1.20.120.310:FF:000003">
    <property type="entry name" value="Sulfhydryl oxidase"/>
    <property type="match status" value="1"/>
</dbReference>
<accession>A0A1V2L9E4</accession>
<protein>
    <recommendedName>
        <fullName evidence="8">Sulfhydryl oxidase</fullName>
        <ecNumber evidence="8">1.8.3.2</ecNumber>
    </recommendedName>
</protein>
<sequence>MAEDSSSRPEYGPSGRKIIYDEDGKPCRSCNTLLDFKSAMGISTPSSNTHKSSKSAGGMMGAFAGLAAGGGAQTKPNTTTTNGYSKDCPPDVEQLGRSSWTLLHTMAARYPEKPSEETQKDMSTFIGLFAKLYPCWFCAEDFQKHIETSKPKVQTQEEFGKWLCDAHNEVNVKLGKEKFDCNLWKQRWKDGWGDDRC</sequence>
<evidence type="ECO:0000256" key="3">
    <source>
        <dbReference type="ARBA" id="ARBA00022630"/>
    </source>
</evidence>
<dbReference type="InterPro" id="IPR039799">
    <property type="entry name" value="ALR/ERV"/>
</dbReference>
<dbReference type="EMBL" id="MPUK01000002">
    <property type="protein sequence ID" value="ONH68519.1"/>
    <property type="molecule type" value="Genomic_DNA"/>
</dbReference>
<evidence type="ECO:0000259" key="10">
    <source>
        <dbReference type="PROSITE" id="PS51324"/>
    </source>
</evidence>
<gene>
    <name evidence="11" type="ORF">BON22_1566</name>
</gene>
<dbReference type="EC" id="1.8.3.2" evidence="8"/>
<evidence type="ECO:0000256" key="9">
    <source>
        <dbReference type="SAM" id="MobiDB-lite"/>
    </source>
</evidence>
<proteinExistence type="predicted"/>
<evidence type="ECO:0000256" key="8">
    <source>
        <dbReference type="RuleBase" id="RU371123"/>
    </source>
</evidence>
<dbReference type="InterPro" id="IPR017905">
    <property type="entry name" value="ERV/ALR_sulphydryl_oxidase"/>
</dbReference>
<organism evidence="11 12">
    <name type="scientific">Cyberlindnera fabianii</name>
    <name type="common">Yeast</name>
    <name type="synonym">Hansenula fabianii</name>
    <dbReference type="NCBI Taxonomy" id="36022"/>
    <lineage>
        <taxon>Eukaryota</taxon>
        <taxon>Fungi</taxon>
        <taxon>Dikarya</taxon>
        <taxon>Ascomycota</taxon>
        <taxon>Saccharomycotina</taxon>
        <taxon>Saccharomycetes</taxon>
        <taxon>Phaffomycetales</taxon>
        <taxon>Phaffomycetaceae</taxon>
        <taxon>Cyberlindnera</taxon>
    </lineage>
</organism>
<keyword evidence="12" id="KW-1185">Reference proteome</keyword>
<reference evidence="12" key="1">
    <citation type="journal article" date="2017" name="Genome Announc.">
        <title>Genome sequences of Cyberlindnera fabianii 65, Pichia kudriavzevii 129, and Saccharomyces cerevisiae 131 isolated from fermented masau fruits in Zimbabwe.</title>
        <authorList>
            <person name="van Rijswijck I.M.H."/>
            <person name="Derks M.F.L."/>
            <person name="Abee T."/>
            <person name="de Ridder D."/>
            <person name="Smid E.J."/>
        </authorList>
    </citation>
    <scope>NUCLEOTIDE SEQUENCE [LARGE SCALE GENOMIC DNA]</scope>
    <source>
        <strain evidence="12">65</strain>
    </source>
</reference>
<evidence type="ECO:0000256" key="1">
    <source>
        <dbReference type="ARBA" id="ARBA00001974"/>
    </source>
</evidence>
<evidence type="ECO:0000313" key="12">
    <source>
        <dbReference type="Proteomes" id="UP000189513"/>
    </source>
</evidence>
<keyword evidence="4 8" id="KW-0274">FAD</keyword>
<comment type="cofactor">
    <cofactor evidence="1 8">
        <name>FAD</name>
        <dbReference type="ChEBI" id="CHEBI:57692"/>
    </cofactor>
</comment>
<evidence type="ECO:0000256" key="4">
    <source>
        <dbReference type="ARBA" id="ARBA00022827"/>
    </source>
</evidence>
<evidence type="ECO:0000256" key="6">
    <source>
        <dbReference type="ARBA" id="ARBA00023128"/>
    </source>
</evidence>
<dbReference type="VEuPathDB" id="FungiDB:BON22_1566"/>
<feature type="domain" description="ERV/ALR sulfhydryl oxidase" evidence="10">
    <location>
        <begin position="88"/>
        <end position="188"/>
    </location>
</feature>
<evidence type="ECO:0000256" key="5">
    <source>
        <dbReference type="ARBA" id="ARBA00023002"/>
    </source>
</evidence>
<dbReference type="GO" id="GO:0050660">
    <property type="term" value="F:flavin adenine dinucleotide binding"/>
    <property type="evidence" value="ECO:0007669"/>
    <property type="project" value="TreeGrafter"/>
</dbReference>
<keyword evidence="3 8" id="KW-0285">Flavoprotein</keyword>
<dbReference type="PANTHER" id="PTHR12645">
    <property type="entry name" value="ALR/ERV"/>
    <property type="match status" value="1"/>
</dbReference>
<dbReference type="OMA" id="PCRTCNT"/>
<evidence type="ECO:0000256" key="7">
    <source>
        <dbReference type="ARBA" id="ARBA00023157"/>
    </source>
</evidence>
<evidence type="ECO:0000313" key="11">
    <source>
        <dbReference type="EMBL" id="ONH68519.1"/>
    </source>
</evidence>
<dbReference type="Proteomes" id="UP000189513">
    <property type="component" value="Unassembled WGS sequence"/>
</dbReference>
<dbReference type="Pfam" id="PF04777">
    <property type="entry name" value="Evr1_Alr"/>
    <property type="match status" value="1"/>
</dbReference>
<dbReference type="PANTHER" id="PTHR12645:SF0">
    <property type="entry name" value="FAD-LINKED SULFHYDRYL OXIDASE ALR"/>
    <property type="match status" value="1"/>
</dbReference>
<feature type="region of interest" description="Disordered" evidence="9">
    <location>
        <begin position="1"/>
        <end position="25"/>
    </location>
</feature>
<dbReference type="InterPro" id="IPR036774">
    <property type="entry name" value="ERV/ALR_sulphydryl_oxid_sf"/>
</dbReference>
<dbReference type="GO" id="GO:0005758">
    <property type="term" value="C:mitochondrial intermembrane space"/>
    <property type="evidence" value="ECO:0007669"/>
    <property type="project" value="UniProtKB-SubCell"/>
</dbReference>
<keyword evidence="7" id="KW-1015">Disulfide bond</keyword>
<keyword evidence="5 8" id="KW-0560">Oxidoreductase</keyword>
<name>A0A1V2L9E4_CYBFA</name>
<dbReference type="SUPFAM" id="SSF69000">
    <property type="entry name" value="FAD-dependent thiol oxidase"/>
    <property type="match status" value="1"/>
</dbReference>
<comment type="subcellular location">
    <subcellularLocation>
        <location evidence="2">Mitochondrion intermembrane space</location>
    </subcellularLocation>
</comment>
<evidence type="ECO:0000256" key="2">
    <source>
        <dbReference type="ARBA" id="ARBA00004569"/>
    </source>
</evidence>
<keyword evidence="6" id="KW-0496">Mitochondrion</keyword>
<dbReference type="STRING" id="36022.A0A1V2L9E4"/>
<dbReference type="GO" id="GO:0016971">
    <property type="term" value="F:flavin-dependent sulfhydryl oxidase activity"/>
    <property type="evidence" value="ECO:0007669"/>
    <property type="project" value="InterPro"/>
</dbReference>
<dbReference type="PROSITE" id="PS51324">
    <property type="entry name" value="ERV_ALR"/>
    <property type="match status" value="1"/>
</dbReference>
<dbReference type="AlphaFoldDB" id="A0A1V2L9E4"/>
<dbReference type="Gene3D" id="1.20.120.310">
    <property type="entry name" value="ERV/ALR sulfhydryl oxidase domain"/>
    <property type="match status" value="1"/>
</dbReference>
<comment type="catalytic activity">
    <reaction evidence="8">
        <text>2 R'C(R)SH + O2 = R'C(R)S-S(R)CR' + H2O2</text>
        <dbReference type="Rhea" id="RHEA:17357"/>
        <dbReference type="ChEBI" id="CHEBI:15379"/>
        <dbReference type="ChEBI" id="CHEBI:16240"/>
        <dbReference type="ChEBI" id="CHEBI:16520"/>
        <dbReference type="ChEBI" id="CHEBI:17412"/>
        <dbReference type="EC" id="1.8.3.2"/>
    </reaction>
</comment>
<dbReference type="Gene3D" id="4.10.320.60">
    <property type="match status" value="1"/>
</dbReference>